<feature type="chain" id="PRO_5035459419" description="Putative auto-transporter adhesin head GIN domain-containing protein" evidence="2">
    <location>
        <begin position="22"/>
        <end position="467"/>
    </location>
</feature>
<feature type="transmembrane region" description="Helical" evidence="1">
    <location>
        <begin position="434"/>
        <end position="452"/>
    </location>
</feature>
<keyword evidence="1" id="KW-0812">Transmembrane</keyword>
<dbReference type="Gene3D" id="2.160.20.120">
    <property type="match status" value="2"/>
</dbReference>
<keyword evidence="2" id="KW-0732">Signal</keyword>
<accession>A0A8K1CE62</accession>
<evidence type="ECO:0000313" key="4">
    <source>
        <dbReference type="EMBL" id="TMW61776.1"/>
    </source>
</evidence>
<proteinExistence type="predicted"/>
<comment type="caution">
    <text evidence="4">The sequence shown here is derived from an EMBL/GenBank/DDBJ whole genome shotgun (WGS) entry which is preliminary data.</text>
</comment>
<dbReference type="Proteomes" id="UP000794436">
    <property type="component" value="Unassembled WGS sequence"/>
</dbReference>
<evidence type="ECO:0000259" key="3">
    <source>
        <dbReference type="Pfam" id="PF10988"/>
    </source>
</evidence>
<gene>
    <name evidence="4" type="ORF">Poli38472_010839</name>
</gene>
<keyword evidence="1" id="KW-1133">Transmembrane helix</keyword>
<reference evidence="4" key="1">
    <citation type="submission" date="2019-03" db="EMBL/GenBank/DDBJ databases">
        <title>Long read genome sequence of the mycoparasitic Pythium oligandrum ATCC 38472 isolated from sugarbeet rhizosphere.</title>
        <authorList>
            <person name="Gaulin E."/>
        </authorList>
    </citation>
    <scope>NUCLEOTIDE SEQUENCE</scope>
    <source>
        <strain evidence="4">ATCC 38472_TT</strain>
    </source>
</reference>
<feature type="domain" description="Putative auto-transporter adhesin head GIN" evidence="3">
    <location>
        <begin position="241"/>
        <end position="339"/>
    </location>
</feature>
<sequence length="467" mass="49649">MKFLYHSLVAAALGLSAAADAWTITSSETAKPSTSQGEHLDLVKVWTISGDQSLSSLEVHHAGPTFVDYDEKAGRSRSAFDSAVALNAMGEREAARVLISGNSRDLIESVEVVEVNTDGIKIRYKNEGVNARGYLLTQVIVGEKQVLSHVSASGSGTVVFRENVLVQDSSDKSLDFKLSGSGDVLLATNSPVSLGSLGLLLSGSGDVQIQTPSLTLAEELQLKLSGSGDISIIADHINVKDKLETHIAGSGTVLVEGKESVVTKNLKTVVSGSGDVSFSKQGSCEKQEVLLSGSGDVTTGAIACVDTEVRITGSGDVLVQTSNDLTVSPSWSGSVKYVNARPQKIELTRHLYGSLTPDKVVKQASKNRFTTPGAMKVPAFKPAYIVIHRRSSWFWSEPSIDVTFGDDDDYSNYGGWKMPTQNLAVFAAQTPHTLAGIAFVGFGLAAVGMAGYKAHQRRVREQYAPLL</sequence>
<evidence type="ECO:0000256" key="2">
    <source>
        <dbReference type="SAM" id="SignalP"/>
    </source>
</evidence>
<dbReference type="OrthoDB" id="73397at2759"/>
<evidence type="ECO:0000313" key="5">
    <source>
        <dbReference type="Proteomes" id="UP000794436"/>
    </source>
</evidence>
<name>A0A8K1CE62_PYTOL</name>
<dbReference type="PANTHER" id="PTHR39200:SF1">
    <property type="entry name" value="AUTO-TRANSPORTER ADHESIN HEAD GIN DOMAIN-CONTAINING PROTEIN-RELATED"/>
    <property type="match status" value="1"/>
</dbReference>
<dbReference type="EMBL" id="SPLM01000075">
    <property type="protein sequence ID" value="TMW61776.1"/>
    <property type="molecule type" value="Genomic_DNA"/>
</dbReference>
<dbReference type="InterPro" id="IPR021255">
    <property type="entry name" value="DUF2807"/>
</dbReference>
<protein>
    <recommendedName>
        <fullName evidence="3">Putative auto-transporter adhesin head GIN domain-containing protein</fullName>
    </recommendedName>
</protein>
<feature type="signal peptide" evidence="2">
    <location>
        <begin position="1"/>
        <end position="21"/>
    </location>
</feature>
<keyword evidence="5" id="KW-1185">Reference proteome</keyword>
<dbReference type="PANTHER" id="PTHR39200">
    <property type="entry name" value="HYPOTHETICAL EXPORTED PROTEIN"/>
    <property type="match status" value="1"/>
</dbReference>
<keyword evidence="1" id="KW-0472">Membrane</keyword>
<organism evidence="4 5">
    <name type="scientific">Pythium oligandrum</name>
    <name type="common">Mycoparasitic fungus</name>
    <dbReference type="NCBI Taxonomy" id="41045"/>
    <lineage>
        <taxon>Eukaryota</taxon>
        <taxon>Sar</taxon>
        <taxon>Stramenopiles</taxon>
        <taxon>Oomycota</taxon>
        <taxon>Peronosporomycetes</taxon>
        <taxon>Pythiales</taxon>
        <taxon>Pythiaceae</taxon>
        <taxon>Pythium</taxon>
    </lineage>
</organism>
<dbReference type="AlphaFoldDB" id="A0A8K1CE62"/>
<evidence type="ECO:0000256" key="1">
    <source>
        <dbReference type="SAM" id="Phobius"/>
    </source>
</evidence>
<dbReference type="Pfam" id="PF10988">
    <property type="entry name" value="DUF2807"/>
    <property type="match status" value="1"/>
</dbReference>